<dbReference type="RefSeq" id="WP_150609420.1">
    <property type="nucleotide sequence ID" value="NZ_CABPRY010000006.1"/>
</dbReference>
<accession>A0A5E4VYH6</accession>
<protein>
    <submittedName>
        <fullName evidence="1">Uncharacterized protein</fullName>
    </submittedName>
</protein>
<proteinExistence type="predicted"/>
<dbReference type="EMBL" id="CABPRY010000006">
    <property type="protein sequence ID" value="VVE17677.1"/>
    <property type="molecule type" value="Genomic_DNA"/>
</dbReference>
<organism evidence="1 2">
    <name type="scientific">Pandoraea cepalis</name>
    <dbReference type="NCBI Taxonomy" id="2508294"/>
    <lineage>
        <taxon>Bacteria</taxon>
        <taxon>Pseudomonadati</taxon>
        <taxon>Pseudomonadota</taxon>
        <taxon>Betaproteobacteria</taxon>
        <taxon>Burkholderiales</taxon>
        <taxon>Burkholderiaceae</taxon>
        <taxon>Pandoraea</taxon>
    </lineage>
</organism>
<sequence length="251" mass="27213">MNGNIQVNVGLTDQEVVDGAERMARVLLTSLGFKFSGEFVRTSSNPSAITAWGAVTAMLEEYNGTDLISAVASIESDELASAPVESPVIAFERKVTETLQAADGLKVVFSSMLQERSKHNAVYHAHSGQQATIVGVGINPEQEQAWDEEFLPFLKVRFEDGVEVAAFGEELFSQDERFLALHTAVTGGYAVARDLPGAFVGPYHLAREGSEADKRAYFAALNAMESITECEQAPWTPMEFRVSGSAQRTSV</sequence>
<dbReference type="AlphaFoldDB" id="A0A5E4VYH6"/>
<evidence type="ECO:0000313" key="1">
    <source>
        <dbReference type="EMBL" id="VVE17677.1"/>
    </source>
</evidence>
<gene>
    <name evidence="1" type="ORF">PCE31107_02981</name>
</gene>
<evidence type="ECO:0000313" key="2">
    <source>
        <dbReference type="Proteomes" id="UP000396788"/>
    </source>
</evidence>
<reference evidence="1 2" key="1">
    <citation type="submission" date="2019-08" db="EMBL/GenBank/DDBJ databases">
        <authorList>
            <person name="Peeters C."/>
        </authorList>
    </citation>
    <scope>NUCLEOTIDE SEQUENCE [LARGE SCALE GENOMIC DNA]</scope>
    <source>
        <strain evidence="1 2">LMG 31107</strain>
    </source>
</reference>
<dbReference type="Proteomes" id="UP000396788">
    <property type="component" value="Unassembled WGS sequence"/>
</dbReference>
<name>A0A5E4VYH6_9BURK</name>